<evidence type="ECO:0000256" key="1">
    <source>
        <dbReference type="SAM" id="MobiDB-lite"/>
    </source>
</evidence>
<feature type="region of interest" description="Disordered" evidence="1">
    <location>
        <begin position="25"/>
        <end position="44"/>
    </location>
</feature>
<evidence type="ECO:0000313" key="2">
    <source>
        <dbReference type="EMBL" id="KAJ1136884.1"/>
    </source>
</evidence>
<proteinExistence type="predicted"/>
<evidence type="ECO:0000313" key="3">
    <source>
        <dbReference type="Proteomes" id="UP001066276"/>
    </source>
</evidence>
<comment type="caution">
    <text evidence="2">The sequence shown here is derived from an EMBL/GenBank/DDBJ whole genome shotgun (WGS) entry which is preliminary data.</text>
</comment>
<dbReference type="Proteomes" id="UP001066276">
    <property type="component" value="Chromosome 6"/>
</dbReference>
<accession>A0AAV7QBD0</accession>
<reference evidence="2" key="1">
    <citation type="journal article" date="2022" name="bioRxiv">
        <title>Sequencing and chromosome-scale assembly of the giantPleurodeles waltlgenome.</title>
        <authorList>
            <person name="Brown T."/>
            <person name="Elewa A."/>
            <person name="Iarovenko S."/>
            <person name="Subramanian E."/>
            <person name="Araus A.J."/>
            <person name="Petzold A."/>
            <person name="Susuki M."/>
            <person name="Suzuki K.-i.T."/>
            <person name="Hayashi T."/>
            <person name="Toyoda A."/>
            <person name="Oliveira C."/>
            <person name="Osipova E."/>
            <person name="Leigh N.D."/>
            <person name="Simon A."/>
            <person name="Yun M.H."/>
        </authorList>
    </citation>
    <scope>NUCLEOTIDE SEQUENCE</scope>
    <source>
        <strain evidence="2">20211129_DDA</strain>
        <tissue evidence="2">Liver</tissue>
    </source>
</reference>
<dbReference type="EMBL" id="JANPWB010000010">
    <property type="protein sequence ID" value="KAJ1136884.1"/>
    <property type="molecule type" value="Genomic_DNA"/>
</dbReference>
<gene>
    <name evidence="2" type="ORF">NDU88_003298</name>
</gene>
<sequence>MGTVLGPSSMLDRLLTSRPIRIEDGRDVRGRRKEGRAEREDPTGSCSCRLLVGLIAYWGSPPCRCLTATHVVSLCPCHNSPTEPRPPSASEACLLGSLQYLPRCSTEHCLCGLSVVFPPKLLSKRKRCARQKGSKRWQAEDSVYVVAAGHTIVHRLLSWFRTTSILGAVVSASPNGQFYFMASFTVSSRPATPGCLLYYFLHPRCDYWSRVDPPGCMILAELAGPSRSFKKLHPARHLAGHIPTTEQCKAAERH</sequence>
<name>A0AAV7QBD0_PLEWA</name>
<dbReference type="AlphaFoldDB" id="A0AAV7QBD0"/>
<protein>
    <submittedName>
        <fullName evidence="2">Uncharacterized protein</fullName>
    </submittedName>
</protein>
<keyword evidence="3" id="KW-1185">Reference proteome</keyword>
<organism evidence="2 3">
    <name type="scientific">Pleurodeles waltl</name>
    <name type="common">Iberian ribbed newt</name>
    <dbReference type="NCBI Taxonomy" id="8319"/>
    <lineage>
        <taxon>Eukaryota</taxon>
        <taxon>Metazoa</taxon>
        <taxon>Chordata</taxon>
        <taxon>Craniata</taxon>
        <taxon>Vertebrata</taxon>
        <taxon>Euteleostomi</taxon>
        <taxon>Amphibia</taxon>
        <taxon>Batrachia</taxon>
        <taxon>Caudata</taxon>
        <taxon>Salamandroidea</taxon>
        <taxon>Salamandridae</taxon>
        <taxon>Pleurodelinae</taxon>
        <taxon>Pleurodeles</taxon>
    </lineage>
</organism>